<reference evidence="2 3" key="1">
    <citation type="journal article" date="2018" name="Evol. Lett.">
        <title>Horizontal gene cluster transfer increased hallucinogenic mushroom diversity.</title>
        <authorList>
            <person name="Reynolds H.T."/>
            <person name="Vijayakumar V."/>
            <person name="Gluck-Thaler E."/>
            <person name="Korotkin H.B."/>
            <person name="Matheny P.B."/>
            <person name="Slot J.C."/>
        </authorList>
    </citation>
    <scope>NUCLEOTIDE SEQUENCE [LARGE SCALE GENOMIC DNA]</scope>
    <source>
        <strain evidence="2 3">SRW20</strain>
    </source>
</reference>
<sequence>MNIVATQAASTHPKFNANDSDLKVQSSDGVLFLIHRKNLEVNTGAFPGPEFETNQETVHLSETAKILEILFQFVYPQKYPTLDDLDFETLMALSKTVEKYDVFSAMLTCQVGLSTFVPKLAEEIFWHAVQHDYATLMDQAAFHLLSRTTSLDIWRKLPMSLKVPWSIRYSTIKVFQLYRYQTMVQGDTATVKRTHEYFNASDADVKILSSDGVLFHIHRKNLETHTSAFPGPEFSTQNEVVPLSEPSQILEMVFQFIYPIRHPTLQDENIKIVLGVAEAVEKYEVFAAMRTCEVRLSELVPKHAEVVFWHAVKHDYPALMDKAAYHLMSRSSALRISKRLPPHLKIPWAEFRDGWQSILDSVYQYINRVSSSSGPCAVEPRQFGDIFHFCPRCRGNMTTWVADIENKSNSLEDIRVMVIHASLEEVVLEPMVEVEDGPLCTTCDTDTCKVNASDADLKFQSSDEVLFYIHRKNLDAHSSAFPSAEFTPSSREETVHLAEPSDVLEILFQFIYPNRHPILHDKDVKAVLAVAEAVEKYQIFSAMRTCDVRLCELAPKNAAEVFWHGVQFNRHVVMDAAVVHFMSEPGSRKVEAKLPPAMAKHWAEYRNAWQAIFSGVYDYIQTALTEDPTNCTEEVISEWDTEVHFCERCRCSVTTWVVDIYRGIDRLSNIRDYVERVSREGIEWELDPMEPPLSPLCGHCDGRFCKGIRDVAHVLGVRLGAFKLFSHFLPPDQEDNPK</sequence>
<comment type="caution">
    <text evidence="2">The sequence shown here is derived from an EMBL/GenBank/DDBJ whole genome shotgun (WGS) entry which is preliminary data.</text>
</comment>
<dbReference type="InterPro" id="IPR000210">
    <property type="entry name" value="BTB/POZ_dom"/>
</dbReference>
<gene>
    <name evidence="2" type="ORF">CVT26_003032</name>
</gene>
<dbReference type="InParanoid" id="A0A409W2N0"/>
<dbReference type="Pfam" id="PF00651">
    <property type="entry name" value="BTB"/>
    <property type="match status" value="1"/>
</dbReference>
<dbReference type="STRING" id="231916.A0A409W2N0"/>
<dbReference type="SUPFAM" id="SSF54695">
    <property type="entry name" value="POZ domain"/>
    <property type="match status" value="2"/>
</dbReference>
<proteinExistence type="predicted"/>
<dbReference type="OrthoDB" id="3184970at2759"/>
<feature type="domain" description="BTB" evidence="1">
    <location>
        <begin position="455"/>
        <end position="554"/>
    </location>
</feature>
<feature type="domain" description="BTB" evidence="1">
    <location>
        <begin position="20"/>
        <end position="117"/>
    </location>
</feature>
<dbReference type="EMBL" id="NHYE01005441">
    <property type="protein sequence ID" value="PPQ72752.1"/>
    <property type="molecule type" value="Genomic_DNA"/>
</dbReference>
<dbReference type="Gene3D" id="3.30.710.10">
    <property type="entry name" value="Potassium Channel Kv1.1, Chain A"/>
    <property type="match status" value="2"/>
</dbReference>
<evidence type="ECO:0000313" key="2">
    <source>
        <dbReference type="EMBL" id="PPQ72752.1"/>
    </source>
</evidence>
<feature type="domain" description="BTB" evidence="1">
    <location>
        <begin position="203"/>
        <end position="300"/>
    </location>
</feature>
<name>A0A409W2N0_9AGAR</name>
<evidence type="ECO:0000313" key="3">
    <source>
        <dbReference type="Proteomes" id="UP000284706"/>
    </source>
</evidence>
<dbReference type="InterPro" id="IPR011333">
    <property type="entry name" value="SKP1/BTB/POZ_sf"/>
</dbReference>
<organism evidence="2 3">
    <name type="scientific">Gymnopilus dilepis</name>
    <dbReference type="NCBI Taxonomy" id="231916"/>
    <lineage>
        <taxon>Eukaryota</taxon>
        <taxon>Fungi</taxon>
        <taxon>Dikarya</taxon>
        <taxon>Basidiomycota</taxon>
        <taxon>Agaricomycotina</taxon>
        <taxon>Agaricomycetes</taxon>
        <taxon>Agaricomycetidae</taxon>
        <taxon>Agaricales</taxon>
        <taxon>Agaricineae</taxon>
        <taxon>Hymenogastraceae</taxon>
        <taxon>Gymnopilus</taxon>
    </lineage>
</organism>
<dbReference type="AlphaFoldDB" id="A0A409W2N0"/>
<dbReference type="Proteomes" id="UP000284706">
    <property type="component" value="Unassembled WGS sequence"/>
</dbReference>
<dbReference type="SMART" id="SM00225">
    <property type="entry name" value="BTB"/>
    <property type="match status" value="3"/>
</dbReference>
<accession>A0A409W2N0</accession>
<protein>
    <recommendedName>
        <fullName evidence="1">BTB domain-containing protein</fullName>
    </recommendedName>
</protein>
<evidence type="ECO:0000259" key="1">
    <source>
        <dbReference type="SMART" id="SM00225"/>
    </source>
</evidence>
<keyword evidence="3" id="KW-1185">Reference proteome</keyword>